<evidence type="ECO:0000256" key="1">
    <source>
        <dbReference type="ARBA" id="ARBA00022723"/>
    </source>
</evidence>
<dbReference type="InterPro" id="IPR007525">
    <property type="entry name" value="FrhB_FdhB_C"/>
</dbReference>
<dbReference type="PROSITE" id="PS51379">
    <property type="entry name" value="4FE4S_FER_2"/>
    <property type="match status" value="2"/>
</dbReference>
<gene>
    <name evidence="5" type="ordered locus">EUBREC_2763</name>
</gene>
<dbReference type="InterPro" id="IPR017896">
    <property type="entry name" value="4Fe4S_Fe-S-bd"/>
</dbReference>
<evidence type="ECO:0000313" key="6">
    <source>
        <dbReference type="Proteomes" id="UP000001477"/>
    </source>
</evidence>
<evidence type="ECO:0000256" key="3">
    <source>
        <dbReference type="ARBA" id="ARBA00023014"/>
    </source>
</evidence>
<dbReference type="GO" id="GO:0046872">
    <property type="term" value="F:metal ion binding"/>
    <property type="evidence" value="ECO:0007669"/>
    <property type="project" value="UniProtKB-KW"/>
</dbReference>
<evidence type="ECO:0000313" key="5">
    <source>
        <dbReference type="EMBL" id="ACR76493.1"/>
    </source>
</evidence>
<dbReference type="Pfam" id="PF12838">
    <property type="entry name" value="Fer4_7"/>
    <property type="match status" value="1"/>
</dbReference>
<keyword evidence="2" id="KW-0408">Iron</keyword>
<evidence type="ECO:0000259" key="4">
    <source>
        <dbReference type="PROSITE" id="PS51379"/>
    </source>
</evidence>
<dbReference type="Gene3D" id="3.30.70.20">
    <property type="match status" value="1"/>
</dbReference>
<dbReference type="KEGG" id="ere:EUBREC_2763"/>
<dbReference type="Pfam" id="PF04230">
    <property type="entry name" value="PS_pyruv_trans"/>
    <property type="match status" value="1"/>
</dbReference>
<evidence type="ECO:0000256" key="2">
    <source>
        <dbReference type="ARBA" id="ARBA00023004"/>
    </source>
</evidence>
<name>C4ZHK6_AGARV</name>
<keyword evidence="1" id="KW-0479">Metal-binding</keyword>
<keyword evidence="3" id="KW-0411">Iron-sulfur</keyword>
<dbReference type="AlphaFoldDB" id="C4ZHK6"/>
<dbReference type="InterPro" id="IPR017900">
    <property type="entry name" value="4Fe4S_Fe_S_CS"/>
</dbReference>
<dbReference type="InterPro" id="IPR052977">
    <property type="entry name" value="Polyferredoxin-like_ET"/>
</dbReference>
<dbReference type="PANTHER" id="PTHR43193">
    <property type="match status" value="1"/>
</dbReference>
<feature type="domain" description="4Fe-4S ferredoxin-type" evidence="4">
    <location>
        <begin position="589"/>
        <end position="619"/>
    </location>
</feature>
<dbReference type="PaxDb" id="515619-EUBREC_2763"/>
<dbReference type="EMBL" id="CP001107">
    <property type="protein sequence ID" value="ACR76493.1"/>
    <property type="molecule type" value="Genomic_DNA"/>
</dbReference>
<dbReference type="Proteomes" id="UP000001477">
    <property type="component" value="Chromosome"/>
</dbReference>
<protein>
    <submittedName>
        <fullName evidence="5">MurB family protein</fullName>
    </submittedName>
</protein>
<dbReference type="GO" id="GO:0051536">
    <property type="term" value="F:iron-sulfur cluster binding"/>
    <property type="evidence" value="ECO:0007669"/>
    <property type="project" value="UniProtKB-KW"/>
</dbReference>
<feature type="domain" description="4Fe-4S ferredoxin-type" evidence="4">
    <location>
        <begin position="555"/>
        <end position="584"/>
    </location>
</feature>
<dbReference type="HOGENOM" id="CLU_287678_0_0_9"/>
<dbReference type="STRING" id="515619.EUBREC_2763"/>
<dbReference type="Pfam" id="PF04432">
    <property type="entry name" value="FrhB_FdhB_C"/>
    <property type="match status" value="1"/>
</dbReference>
<reference evidence="5 6" key="1">
    <citation type="journal article" date="2009" name="Proc. Natl. Acad. Sci. U.S.A.">
        <title>Characterizing a model human gut microbiota composed of members of its two dominant bacterial phyla.</title>
        <authorList>
            <person name="Mahowald M.A."/>
            <person name="Rey F.E."/>
            <person name="Seedorf H."/>
            <person name="Turnbaugh P.J."/>
            <person name="Fulton R.S."/>
            <person name="Wollam A."/>
            <person name="Shah N."/>
            <person name="Wang C."/>
            <person name="Magrini V."/>
            <person name="Wilson R.K."/>
            <person name="Cantarel B.L."/>
            <person name="Coutinho P.M."/>
            <person name="Henrissat B."/>
            <person name="Crock L.W."/>
            <person name="Russell A."/>
            <person name="Verberkmoes N.C."/>
            <person name="Hettich R.L."/>
            <person name="Gordon J.I."/>
        </authorList>
    </citation>
    <scope>NUCLEOTIDE SEQUENCE [LARGE SCALE GENOMIC DNA]</scope>
    <source>
        <strain evidence="6">ATCC 33656 / DSM 3377 / JCM 17463 / KCTC 5835 / LMG 30912 / VPI 0990</strain>
    </source>
</reference>
<sequence length="1070" mass="123257">MKCNLKNLRAYSNIGRINNMQSIREDLLEINEIEAYLDKLNEVKNDFAILLAVKDTAGSNMSDAVLGKLKQLGFESISKQLWVMYAGAICNGEKIVDTVSKKTEERVEIKFEFNNYKFDLTSEAWKTGNRAAILVNGIDFACNRRGINIVVYDTKNDTPVDSIYYDSHQENDVFSRDLEIIKKKNWITSDIKRDVCIVGFWYGANYGSLLNGYAIYRIIKDMNKSVLLLQKPDSVADDIELRKKIHNTNFIEEVYNEDDVSPRMSRKDLQLLDNHVDTFIAGSDQIWNYRISFSGLMYIPFSKKRKISFCTSLGSKDDHVAESNIPFVRSELEKYNAISVREDFSAKTLKRKYGINSEILLEPVFDIDKNIYDELIEKSNFEESEPYIVAYILDPNEEKLNALLEISGKLDKKIITIADGYYTILKSSWEHCTRKENYPNLQVDMEVKDFLKAFSNAEFVITDSFHGTCFSIIFEKRFISFCNPGRGAERFGDILGRFNLMNRLVDNVSKFSWKDEYEEFIEYDQINKMIKEDREKSVGWLKNELRKIDEIDNAITQNCNMNLCVGCGACSSICPNDAITMKGNDLGYYKPIVNIDKCSNCGICSKICPVINNVERENSDSPKCYEIVAANDVLLKQSSSGGAFSLLAHEIFKKGGCVFGAAWKDDFTVEHIMIDTEDDMYKLRKSKYLQSYLGNTFRKVKEKLLEGKPVLFSGCPCQAAGLRQYLGKKEYENLVIVDLLCGNAPSSKFFKKYVQESYGEDLVKYEFRNKMYGWNSETVKLTFKDGSTKIIKKACQSDYQRVYHNHAMCSYHCEHCKYQNVPKIGDITIGDFWWINNFDKEVEYKNGISALLVNSKKGQALFDAIEENKFKVRKEVPFQWLKGNGFTVKGTHNFVSPKRDLFYDAIQTMPFTKAVNYALKPNHGNYDNTPLFFNSRNTVFSYDNKIWEEHVINGTIYLFTKLINPPTRKYAIMQMKGALSKETTYELHIKFKVISESQYFNLHIKDSGSMFYQVIWTEKIDNNNRGKWIERKITFTPDADIYDEFMIGAAQLVGNDANVAFSLIDIHEVN</sequence>
<dbReference type="SUPFAM" id="SSF54862">
    <property type="entry name" value="4Fe-4S ferredoxins"/>
    <property type="match status" value="1"/>
</dbReference>
<dbReference type="PROSITE" id="PS00198">
    <property type="entry name" value="4FE4S_FER_1"/>
    <property type="match status" value="2"/>
</dbReference>
<dbReference type="InterPro" id="IPR007345">
    <property type="entry name" value="Polysacch_pyruvyl_Trfase"/>
</dbReference>
<dbReference type="PANTHER" id="PTHR43193:SF2">
    <property type="entry name" value="POLYFERREDOXIN PROTEIN FWDF"/>
    <property type="match status" value="1"/>
</dbReference>
<accession>C4ZHK6</accession>
<organism evidence="5 6">
    <name type="scientific">Agathobacter rectalis (strain ATCC 33656 / DSM 3377 / JCM 17463 / KCTC 5835 / VPI 0990)</name>
    <name type="common">Eubacterium rectale</name>
    <dbReference type="NCBI Taxonomy" id="515619"/>
    <lineage>
        <taxon>Bacteria</taxon>
        <taxon>Bacillati</taxon>
        <taxon>Bacillota</taxon>
        <taxon>Clostridia</taxon>
        <taxon>Lachnospirales</taxon>
        <taxon>Lachnospiraceae</taxon>
        <taxon>Agathobacter</taxon>
    </lineage>
</organism>
<proteinExistence type="predicted"/>